<accession>A0A7G8TER9</accession>
<gene>
    <name evidence="7" type="ORF">HCR03_07775</name>
</gene>
<dbReference type="Pfam" id="PF00015">
    <property type="entry name" value="MCPsignal"/>
    <property type="match status" value="1"/>
</dbReference>
<evidence type="ECO:0000259" key="5">
    <source>
        <dbReference type="PROSITE" id="PS50111"/>
    </source>
</evidence>
<dbReference type="SUPFAM" id="SSF58104">
    <property type="entry name" value="Methyl-accepting chemotaxis protein (MCP) signaling domain"/>
    <property type="match status" value="1"/>
</dbReference>
<evidence type="ECO:0000256" key="1">
    <source>
        <dbReference type="ARBA" id="ARBA00022500"/>
    </source>
</evidence>
<feature type="domain" description="HAMP" evidence="6">
    <location>
        <begin position="220"/>
        <end position="272"/>
    </location>
</feature>
<dbReference type="RefSeq" id="WP_187037485.1">
    <property type="nucleotide sequence ID" value="NZ_CP060286.1"/>
</dbReference>
<dbReference type="Pfam" id="PF00672">
    <property type="entry name" value="HAMP"/>
    <property type="match status" value="1"/>
</dbReference>
<feature type="domain" description="Methyl-accepting transducer" evidence="5">
    <location>
        <begin position="322"/>
        <end position="551"/>
    </location>
</feature>
<evidence type="ECO:0000313" key="7">
    <source>
        <dbReference type="EMBL" id="QNK42110.1"/>
    </source>
</evidence>
<dbReference type="PROSITE" id="PS50885">
    <property type="entry name" value="HAMP"/>
    <property type="match status" value="1"/>
</dbReference>
<keyword evidence="4" id="KW-1133">Transmembrane helix</keyword>
<keyword evidence="3" id="KW-0807">Transducer</keyword>
<dbReference type="EMBL" id="CP060286">
    <property type="protein sequence ID" value="QNK42110.1"/>
    <property type="molecule type" value="Genomic_DNA"/>
</dbReference>
<dbReference type="InterPro" id="IPR003660">
    <property type="entry name" value="HAMP_dom"/>
</dbReference>
<keyword evidence="1" id="KW-0145">Chemotaxis</keyword>
<evidence type="ECO:0000256" key="4">
    <source>
        <dbReference type="SAM" id="Phobius"/>
    </source>
</evidence>
<dbReference type="InterPro" id="IPR004089">
    <property type="entry name" value="MCPsignal_dom"/>
</dbReference>
<evidence type="ECO:0000256" key="3">
    <source>
        <dbReference type="PROSITE-ProRule" id="PRU00284"/>
    </source>
</evidence>
<keyword evidence="4" id="KW-0812">Transmembrane</keyword>
<dbReference type="GO" id="GO:0007165">
    <property type="term" value="P:signal transduction"/>
    <property type="evidence" value="ECO:0007669"/>
    <property type="project" value="UniProtKB-KW"/>
</dbReference>
<dbReference type="GO" id="GO:0005886">
    <property type="term" value="C:plasma membrane"/>
    <property type="evidence" value="ECO:0007669"/>
    <property type="project" value="TreeGrafter"/>
</dbReference>
<sequence>MIKKTVRKRQEKRRGITLKLVFAFCAVSAASAVVAAMGIYGTSAANSAVSDSNRMAQRLPVAARAMTSLSRIESAARDAVINFHNSELFEADQKSIEKNLAAYRSYEAKLLQAEQEESAAAELTAASKLFQQEFEPDITGSLKAADSNQLAQADSLLQNSVAPEDTILQHYQNFMEIQNRAAAGAEDGARRKTRALFLIQGVFSLCVVAASLCFGIRFSRSIGQPLAAISKTARQFSNGDLGQVISYAERDEIGDLADSLNASFRRLQLSVSQIAAALKSLSEGDFTAEDLPDFPGDFAPLTRSVNLLRNTIGGSFSQISCSAGQIEIGAAQVSESAQAVARGADDQSNGVARLTDAVSAIHQEARENADDIARISKDTGAALMSVTESDRQMKQLLEIMEGIRSSAEQMRLVLSQIDSIAFQTNLLALNASVEAARVGSAGRGFTVVAAEVRSLAERTAAAAKQTNLLIGDSVQRIGEGCEKAKATAFELEKATDRFVRINGSIGKITAAFKDQAEESKQAALAARQVGAVVRANADLSSQSAAAGEELSGQSELLRQLLSQLRLKADEV</sequence>
<dbReference type="PROSITE" id="PS50111">
    <property type="entry name" value="CHEMOTAXIS_TRANSDUC_2"/>
    <property type="match status" value="1"/>
</dbReference>
<organism evidence="7 8">
    <name type="scientific">Caproicibacter fermentans</name>
    <dbReference type="NCBI Taxonomy" id="2576756"/>
    <lineage>
        <taxon>Bacteria</taxon>
        <taxon>Bacillati</taxon>
        <taxon>Bacillota</taxon>
        <taxon>Clostridia</taxon>
        <taxon>Eubacteriales</taxon>
        <taxon>Acutalibacteraceae</taxon>
        <taxon>Caproicibacter</taxon>
    </lineage>
</organism>
<name>A0A7G8TER9_9FIRM</name>
<dbReference type="GO" id="GO:0004888">
    <property type="term" value="F:transmembrane signaling receptor activity"/>
    <property type="evidence" value="ECO:0007669"/>
    <property type="project" value="TreeGrafter"/>
</dbReference>
<dbReference type="CDD" id="cd06225">
    <property type="entry name" value="HAMP"/>
    <property type="match status" value="1"/>
</dbReference>
<dbReference type="Proteomes" id="UP000515909">
    <property type="component" value="Chromosome"/>
</dbReference>
<feature type="transmembrane region" description="Helical" evidence="4">
    <location>
        <begin position="20"/>
        <end position="40"/>
    </location>
</feature>
<comment type="similarity">
    <text evidence="2">Belongs to the methyl-accepting chemotaxis (MCP) protein family.</text>
</comment>
<dbReference type="GO" id="GO:0006935">
    <property type="term" value="P:chemotaxis"/>
    <property type="evidence" value="ECO:0007669"/>
    <property type="project" value="UniProtKB-KW"/>
</dbReference>
<dbReference type="Gene3D" id="1.10.287.950">
    <property type="entry name" value="Methyl-accepting chemotaxis protein"/>
    <property type="match status" value="1"/>
</dbReference>
<dbReference type="KEGG" id="cfem:HCR03_07775"/>
<evidence type="ECO:0000259" key="6">
    <source>
        <dbReference type="PROSITE" id="PS50885"/>
    </source>
</evidence>
<dbReference type="PANTHER" id="PTHR43531:SF11">
    <property type="entry name" value="METHYL-ACCEPTING CHEMOTAXIS PROTEIN 3"/>
    <property type="match status" value="1"/>
</dbReference>
<dbReference type="InterPro" id="IPR051310">
    <property type="entry name" value="MCP_chemotaxis"/>
</dbReference>
<dbReference type="SMART" id="SM00283">
    <property type="entry name" value="MA"/>
    <property type="match status" value="1"/>
</dbReference>
<evidence type="ECO:0000313" key="8">
    <source>
        <dbReference type="Proteomes" id="UP000515909"/>
    </source>
</evidence>
<keyword evidence="4" id="KW-0472">Membrane</keyword>
<reference evidence="7 8" key="1">
    <citation type="submission" date="2020-08" db="EMBL/GenBank/DDBJ databases">
        <title>The isolate Caproiciproducens sp. 7D4C2 produces n-caproate at mildly acidic conditions from hexoses: genome and rBOX comparison with related strains and chain-elongating bacteria.</title>
        <authorList>
            <person name="Esquivel-Elizondo S."/>
            <person name="Bagci C."/>
            <person name="Temovska M."/>
            <person name="Jeon B.S."/>
            <person name="Bessarab I."/>
            <person name="Williams R.B.H."/>
            <person name="Huson D.H."/>
            <person name="Angenent L.T."/>
        </authorList>
    </citation>
    <scope>NUCLEOTIDE SEQUENCE [LARGE SCALE GENOMIC DNA]</scope>
    <source>
        <strain evidence="7 8">7D4C2</strain>
    </source>
</reference>
<dbReference type="PANTHER" id="PTHR43531">
    <property type="entry name" value="PROTEIN ICFG"/>
    <property type="match status" value="1"/>
</dbReference>
<protein>
    <submittedName>
        <fullName evidence="7">HAMP domain-containing protein</fullName>
    </submittedName>
</protein>
<dbReference type="Gene3D" id="6.10.340.10">
    <property type="match status" value="1"/>
</dbReference>
<proteinExistence type="inferred from homology"/>
<dbReference type="AlphaFoldDB" id="A0A7G8TER9"/>
<dbReference type="SMART" id="SM00304">
    <property type="entry name" value="HAMP"/>
    <property type="match status" value="1"/>
</dbReference>
<evidence type="ECO:0000256" key="2">
    <source>
        <dbReference type="ARBA" id="ARBA00029447"/>
    </source>
</evidence>